<feature type="region of interest" description="Disordered" evidence="1">
    <location>
        <begin position="1"/>
        <end position="67"/>
    </location>
</feature>
<keyword evidence="2" id="KW-0472">Membrane</keyword>
<accession>A0A7J5USV4</accession>
<dbReference type="AlphaFoldDB" id="A0A7J5USV4"/>
<protein>
    <recommendedName>
        <fullName evidence="3">DUF6286 domain-containing protein</fullName>
    </recommendedName>
</protein>
<dbReference type="Pfam" id="PF19803">
    <property type="entry name" value="DUF6286"/>
    <property type="match status" value="1"/>
</dbReference>
<dbReference type="RefSeq" id="WP_152202994.1">
    <property type="nucleotide sequence ID" value="NZ_VUKF01000021.1"/>
</dbReference>
<keyword evidence="2" id="KW-1133">Transmembrane helix</keyword>
<feature type="transmembrane region" description="Helical" evidence="2">
    <location>
        <begin position="122"/>
        <end position="142"/>
    </location>
</feature>
<proteinExistence type="predicted"/>
<evidence type="ECO:0000313" key="5">
    <source>
        <dbReference type="Proteomes" id="UP000451860"/>
    </source>
</evidence>
<gene>
    <name evidence="4" type="ORF">GB883_03500</name>
</gene>
<sequence>MTSHRPQHAAAPHPGHGTGAGAPPMDAPGTAGAAGPSGAGGAGAQDSGATARTRAGDWEPMPAATLPTRSGPIGVVGPVLAVLLILAGLVVLRDALVGYRVVRGPAWIPLGIGAADGLAPGTAFLVGGIVAALIGLWLLYVAMRRRVRSRAVVRARTGIYLAPGDIARLASAAAEDVGGVITASSKARTRTVRTTVRTTGGAGIDQAVLDAVHQRLDVLDPAPRVTVVARGPSGRSRS</sequence>
<keyword evidence="2" id="KW-0812">Transmembrane</keyword>
<dbReference type="InterPro" id="IPR046253">
    <property type="entry name" value="DUF6286"/>
</dbReference>
<feature type="domain" description="DUF6286" evidence="3">
    <location>
        <begin position="133"/>
        <end position="228"/>
    </location>
</feature>
<evidence type="ECO:0000313" key="4">
    <source>
        <dbReference type="EMBL" id="KAE8765469.1"/>
    </source>
</evidence>
<dbReference type="Proteomes" id="UP000451860">
    <property type="component" value="Unassembled WGS sequence"/>
</dbReference>
<reference evidence="4 5" key="1">
    <citation type="submission" date="2019-10" db="EMBL/GenBank/DDBJ databases">
        <title>Georgenia wutianyii sp. nov. and Georgenia yuyongxinii sp. nov. isolated from plateau pika (Ochotona curzoniae) in the Qinghai-Tibet plateau of China.</title>
        <authorList>
            <person name="Tian Z."/>
        </authorList>
    </citation>
    <scope>NUCLEOTIDE SEQUENCE [LARGE SCALE GENOMIC DNA]</scope>
    <source>
        <strain evidence="4 5">DSM 21501</strain>
    </source>
</reference>
<dbReference type="OrthoDB" id="5197468at2"/>
<feature type="transmembrane region" description="Helical" evidence="2">
    <location>
        <begin position="79"/>
        <end position="102"/>
    </location>
</feature>
<evidence type="ECO:0000259" key="3">
    <source>
        <dbReference type="Pfam" id="PF19803"/>
    </source>
</evidence>
<organism evidence="4 5">
    <name type="scientific">Georgenia thermotolerans</name>
    <dbReference type="NCBI Taxonomy" id="527326"/>
    <lineage>
        <taxon>Bacteria</taxon>
        <taxon>Bacillati</taxon>
        <taxon>Actinomycetota</taxon>
        <taxon>Actinomycetes</taxon>
        <taxon>Micrococcales</taxon>
        <taxon>Bogoriellaceae</taxon>
        <taxon>Georgenia</taxon>
    </lineage>
</organism>
<comment type="caution">
    <text evidence="4">The sequence shown here is derived from an EMBL/GenBank/DDBJ whole genome shotgun (WGS) entry which is preliminary data.</text>
</comment>
<feature type="compositionally biased region" description="Low complexity" evidence="1">
    <location>
        <begin position="8"/>
        <end position="34"/>
    </location>
</feature>
<keyword evidence="5" id="KW-1185">Reference proteome</keyword>
<dbReference type="EMBL" id="WHJE01000009">
    <property type="protein sequence ID" value="KAE8765469.1"/>
    <property type="molecule type" value="Genomic_DNA"/>
</dbReference>
<name>A0A7J5USV4_9MICO</name>
<evidence type="ECO:0000256" key="2">
    <source>
        <dbReference type="SAM" id="Phobius"/>
    </source>
</evidence>
<evidence type="ECO:0000256" key="1">
    <source>
        <dbReference type="SAM" id="MobiDB-lite"/>
    </source>
</evidence>